<dbReference type="RefSeq" id="WP_320378537.1">
    <property type="nucleotide sequence ID" value="NZ_JAWDIQ010000001.1"/>
</dbReference>
<accession>A0ABU5CN04</accession>
<keyword evidence="2" id="KW-1185">Reference proteome</keyword>
<organism evidence="1 2">
    <name type="scientific">Paracerasibacillus soli</name>
    <dbReference type="NCBI Taxonomy" id="480284"/>
    <lineage>
        <taxon>Bacteria</taxon>
        <taxon>Bacillati</taxon>
        <taxon>Bacillota</taxon>
        <taxon>Bacilli</taxon>
        <taxon>Bacillales</taxon>
        <taxon>Bacillaceae</taxon>
        <taxon>Paracerasibacillus</taxon>
    </lineage>
</organism>
<dbReference type="EMBL" id="JAWDIQ010000001">
    <property type="protein sequence ID" value="MDY0407752.1"/>
    <property type="molecule type" value="Genomic_DNA"/>
</dbReference>
<proteinExistence type="predicted"/>
<evidence type="ECO:0000313" key="2">
    <source>
        <dbReference type="Proteomes" id="UP001275315"/>
    </source>
</evidence>
<evidence type="ECO:0000313" key="1">
    <source>
        <dbReference type="EMBL" id="MDY0407752.1"/>
    </source>
</evidence>
<gene>
    <name evidence="1" type="ORF">RWD45_02910</name>
</gene>
<comment type="caution">
    <text evidence="1">The sequence shown here is derived from an EMBL/GenBank/DDBJ whole genome shotgun (WGS) entry which is preliminary data.</text>
</comment>
<sequence length="94" mass="10952">MVIQVSMDKNVKDRITAKGNVLTISRLVLNGCCVPTDEVRTTWSVPSNKDDYHLIKYHDIAIYIEKSLDFKNDHILLRITRFFKTLQVLGLKRF</sequence>
<protein>
    <submittedName>
        <fullName evidence="1">Uncharacterized protein</fullName>
    </submittedName>
</protein>
<name>A0ABU5CN04_9BACI</name>
<dbReference type="Proteomes" id="UP001275315">
    <property type="component" value="Unassembled WGS sequence"/>
</dbReference>
<reference evidence="1 2" key="1">
    <citation type="submission" date="2023-10" db="EMBL/GenBank/DDBJ databases">
        <title>Virgibacillus soli CC-YMP-6 genome.</title>
        <authorList>
            <person name="Miliotis G."/>
            <person name="Sengupta P."/>
            <person name="Hameed A."/>
            <person name="Chuvochina M."/>
            <person name="Mcdonagh F."/>
            <person name="Simpson A.C."/>
            <person name="Singh N.K."/>
            <person name="Rekha P.D."/>
            <person name="Raman K."/>
            <person name="Hugenholtz P."/>
            <person name="Venkateswaran K."/>
        </authorList>
    </citation>
    <scope>NUCLEOTIDE SEQUENCE [LARGE SCALE GENOMIC DNA]</scope>
    <source>
        <strain evidence="1 2">CC-YMP-6</strain>
    </source>
</reference>